<protein>
    <recommendedName>
        <fullName evidence="4">DUF2059 domain-containing protein</fullName>
    </recommendedName>
</protein>
<proteinExistence type="predicted"/>
<sequence length="243" mass="26500">MRTGLRLAAALALAAPLAGCDGSVFMSPEERLDEEIAADPALAQLYSTLEEEFPEDYSALRQTLLDSLETDRSGQSGYYGAQSFMLQFMSRNLHHFAASPQEHLFEVREHSIRAMEMVASEGQGMCARYTMSGLAHDDVLSSRTEMQLSRLTVAQVRAMAAGRDHPVKRGEATEADWDAYARKLQENGMTAEEVDAFFYGGAGLLGLSEAAQCRLGRAIYNALADLPDDVSERLSAVILLPAA</sequence>
<feature type="signal peptide" evidence="1">
    <location>
        <begin position="1"/>
        <end position="20"/>
    </location>
</feature>
<keyword evidence="3" id="KW-1185">Reference proteome</keyword>
<organism evidence="2 3">
    <name type="scientific">Aurantiacibacter gilvus</name>
    <dbReference type="NCBI Taxonomy" id="3139141"/>
    <lineage>
        <taxon>Bacteria</taxon>
        <taxon>Pseudomonadati</taxon>
        <taxon>Pseudomonadota</taxon>
        <taxon>Alphaproteobacteria</taxon>
        <taxon>Sphingomonadales</taxon>
        <taxon>Erythrobacteraceae</taxon>
        <taxon>Aurantiacibacter</taxon>
    </lineage>
</organism>
<gene>
    <name evidence="2" type="ORF">AAEO60_08610</name>
</gene>
<dbReference type="Proteomes" id="UP001497045">
    <property type="component" value="Unassembled WGS sequence"/>
</dbReference>
<dbReference type="EMBL" id="JBBYHV010000001">
    <property type="protein sequence ID" value="MEL1250730.1"/>
    <property type="molecule type" value="Genomic_DNA"/>
</dbReference>
<comment type="caution">
    <text evidence="2">The sequence shown here is derived from an EMBL/GenBank/DDBJ whole genome shotgun (WGS) entry which is preliminary data.</text>
</comment>
<name>A0ABU9IE89_9SPHN</name>
<accession>A0ABU9IE89</accession>
<reference evidence="2 3" key="1">
    <citation type="submission" date="2024-04" db="EMBL/GenBank/DDBJ databases">
        <title>Aurantiacibacter sp. DGU6 16S ribosomal RNA gene Genome sequencing and assembly.</title>
        <authorList>
            <person name="Park S."/>
        </authorList>
    </citation>
    <scope>NUCLEOTIDE SEQUENCE [LARGE SCALE GENOMIC DNA]</scope>
    <source>
        <strain evidence="2 3">DGU6</strain>
    </source>
</reference>
<keyword evidence="1" id="KW-0732">Signal</keyword>
<evidence type="ECO:0000256" key="1">
    <source>
        <dbReference type="SAM" id="SignalP"/>
    </source>
</evidence>
<dbReference type="RefSeq" id="WP_341673240.1">
    <property type="nucleotide sequence ID" value="NZ_JBBYHV010000001.1"/>
</dbReference>
<evidence type="ECO:0000313" key="3">
    <source>
        <dbReference type="Proteomes" id="UP001497045"/>
    </source>
</evidence>
<evidence type="ECO:0000313" key="2">
    <source>
        <dbReference type="EMBL" id="MEL1250730.1"/>
    </source>
</evidence>
<feature type="chain" id="PRO_5047024856" description="DUF2059 domain-containing protein" evidence="1">
    <location>
        <begin position="21"/>
        <end position="243"/>
    </location>
</feature>
<evidence type="ECO:0008006" key="4">
    <source>
        <dbReference type="Google" id="ProtNLM"/>
    </source>
</evidence>